<protein>
    <submittedName>
        <fullName evidence="1">Uncharacterized protein</fullName>
    </submittedName>
</protein>
<evidence type="ECO:0000313" key="2">
    <source>
        <dbReference type="Proteomes" id="UP000037392"/>
    </source>
</evidence>
<comment type="caution">
    <text evidence="1">The sequence shown here is derived from an EMBL/GenBank/DDBJ whole genome shotgun (WGS) entry which is preliminary data.</text>
</comment>
<dbReference type="AlphaFoldDB" id="A0A0J9BPQ8"/>
<reference evidence="1 2" key="1">
    <citation type="submission" date="2011-04" db="EMBL/GenBank/DDBJ databases">
        <title>The Genome Sequence of Clostridium citroniae WAL-19142.</title>
        <authorList>
            <consortium name="The Broad Institute Genome Sequencing Platform"/>
            <person name="Earl A."/>
            <person name="Ward D."/>
            <person name="Feldgarden M."/>
            <person name="Gevers D."/>
            <person name="Warren Y.A."/>
            <person name="Tyrrell K.L."/>
            <person name="Citron D.M."/>
            <person name="Goldstein E.J."/>
            <person name="Daigneault M."/>
            <person name="Allen-Vercoe E."/>
            <person name="Young S.K."/>
            <person name="Zeng Q."/>
            <person name="Gargeya S."/>
            <person name="Fitzgerald M."/>
            <person name="Haas B."/>
            <person name="Abouelleil A."/>
            <person name="Alvarado L."/>
            <person name="Arachchi H.M."/>
            <person name="Berlin A."/>
            <person name="Brown A."/>
            <person name="Chapman S.B."/>
            <person name="Chen Z."/>
            <person name="Dunbar C."/>
            <person name="Freedman E."/>
            <person name="Gearin G."/>
            <person name="Gellesch M."/>
            <person name="Goldberg J."/>
            <person name="Griggs A."/>
            <person name="Gujja S."/>
            <person name="Heilman E.R."/>
            <person name="Heiman D."/>
            <person name="Howarth C."/>
            <person name="Larson L."/>
            <person name="Lui A."/>
            <person name="MacDonald P.J."/>
            <person name="Mehta T."/>
            <person name="Montmayeur A."/>
            <person name="Murphy C."/>
            <person name="Neiman D."/>
            <person name="Pearson M."/>
            <person name="Priest M."/>
            <person name="Roberts A."/>
            <person name="Saif S."/>
            <person name="Shea T."/>
            <person name="Shenoy N."/>
            <person name="Sisk P."/>
            <person name="Stolte C."/>
            <person name="Sykes S."/>
            <person name="White J."/>
            <person name="Yandava C."/>
            <person name="Wortman J."/>
            <person name="Nusbaum C."/>
            <person name="Birren B."/>
        </authorList>
    </citation>
    <scope>NUCLEOTIDE SEQUENCE [LARGE SCALE GENOMIC DNA]</scope>
    <source>
        <strain evidence="1 2">WAL-19142</strain>
    </source>
</reference>
<evidence type="ECO:0000313" key="1">
    <source>
        <dbReference type="EMBL" id="KMW14154.1"/>
    </source>
</evidence>
<gene>
    <name evidence="1" type="ORF">HMPREF9470_04916</name>
</gene>
<name>A0A0J9BPQ8_9FIRM</name>
<accession>A0A0J9BPQ8</accession>
<dbReference type="Proteomes" id="UP000037392">
    <property type="component" value="Unassembled WGS sequence"/>
</dbReference>
<dbReference type="EMBL" id="ADLK01000041">
    <property type="protein sequence ID" value="KMW14154.1"/>
    <property type="molecule type" value="Genomic_DNA"/>
</dbReference>
<sequence>MMHPYRCDSCGRFLDPEQWRECDKCRNKDREWARKHSGEVKHETGTQDD</sequence>
<organism evidence="1 2">
    <name type="scientific">[Clostridium] citroniae WAL-19142</name>
    <dbReference type="NCBI Taxonomy" id="742734"/>
    <lineage>
        <taxon>Bacteria</taxon>
        <taxon>Bacillati</taxon>
        <taxon>Bacillota</taxon>
        <taxon>Clostridia</taxon>
        <taxon>Lachnospirales</taxon>
        <taxon>Lachnospiraceae</taxon>
        <taxon>Enterocloster</taxon>
    </lineage>
</organism>
<proteinExistence type="predicted"/>